<dbReference type="AlphaFoldDB" id="A0A162GJ52"/>
<evidence type="ECO:0000313" key="1">
    <source>
        <dbReference type="EMBL" id="KZU95902.1"/>
    </source>
</evidence>
<accession>A0A162GJ52</accession>
<sequence length="63" mass="7375">MIENRTNLEKLNADKEQAFRIFDKYGSFVLLDEEGTQEEIQFVNDYISSAALYDQRKLVGLEK</sequence>
<dbReference type="PATRIC" id="fig|1590.201.peg.950"/>
<reference evidence="1 2" key="1">
    <citation type="submission" date="2016-03" db="EMBL/GenBank/DDBJ databases">
        <title>Comparative genomics of 54 Lactobacillus plantarum strains reveals genomic uncoupling from niche constraints.</title>
        <authorList>
            <person name="Martino M.E."/>
        </authorList>
    </citation>
    <scope>NUCLEOTIDE SEQUENCE [LARGE SCALE GENOMIC DNA]</scope>
    <source>
        <strain evidence="1 2">19.1</strain>
    </source>
</reference>
<name>A0A162GJ52_LACPN</name>
<dbReference type="Proteomes" id="UP000076882">
    <property type="component" value="Unassembled WGS sequence"/>
</dbReference>
<dbReference type="EMBL" id="LUXM01000024">
    <property type="protein sequence ID" value="KZU95902.1"/>
    <property type="molecule type" value="Genomic_DNA"/>
</dbReference>
<proteinExistence type="predicted"/>
<comment type="caution">
    <text evidence="1">The sequence shown here is derived from an EMBL/GenBank/DDBJ whole genome shotgun (WGS) entry which is preliminary data.</text>
</comment>
<protein>
    <submittedName>
        <fullName evidence="1">Uncharacterized protein</fullName>
    </submittedName>
</protein>
<organism evidence="1 2">
    <name type="scientific">Lactiplantibacillus plantarum</name>
    <name type="common">Lactobacillus plantarum</name>
    <dbReference type="NCBI Taxonomy" id="1590"/>
    <lineage>
        <taxon>Bacteria</taxon>
        <taxon>Bacillati</taxon>
        <taxon>Bacillota</taxon>
        <taxon>Bacilli</taxon>
        <taxon>Lactobacillales</taxon>
        <taxon>Lactobacillaceae</taxon>
        <taxon>Lactiplantibacillus</taxon>
    </lineage>
</organism>
<gene>
    <name evidence="1" type="ORF">Lp19_1181</name>
</gene>
<evidence type="ECO:0000313" key="2">
    <source>
        <dbReference type="Proteomes" id="UP000076882"/>
    </source>
</evidence>